<evidence type="ECO:0000313" key="1">
    <source>
        <dbReference type="EMBL" id="ONI00350.1"/>
    </source>
</evidence>
<dbReference type="Gramene" id="ONI00350">
    <property type="protein sequence ID" value="ONI00350"/>
    <property type="gene ID" value="PRUPE_6G083900"/>
</dbReference>
<reference evidence="1 2" key="1">
    <citation type="journal article" date="2013" name="Nat. Genet.">
        <title>The high-quality draft genome of peach (Prunus persica) identifies unique patterns of genetic diversity, domestication and genome evolution.</title>
        <authorList>
            <consortium name="International Peach Genome Initiative"/>
            <person name="Verde I."/>
            <person name="Abbott A.G."/>
            <person name="Scalabrin S."/>
            <person name="Jung S."/>
            <person name="Shu S."/>
            <person name="Marroni F."/>
            <person name="Zhebentyayeva T."/>
            <person name="Dettori M.T."/>
            <person name="Grimwood J."/>
            <person name="Cattonaro F."/>
            <person name="Zuccolo A."/>
            <person name="Rossini L."/>
            <person name="Jenkins J."/>
            <person name="Vendramin E."/>
            <person name="Meisel L.A."/>
            <person name="Decroocq V."/>
            <person name="Sosinski B."/>
            <person name="Prochnik S."/>
            <person name="Mitros T."/>
            <person name="Policriti A."/>
            <person name="Cipriani G."/>
            <person name="Dondini L."/>
            <person name="Ficklin S."/>
            <person name="Goodstein D.M."/>
            <person name="Xuan P."/>
            <person name="Del Fabbro C."/>
            <person name="Aramini V."/>
            <person name="Copetti D."/>
            <person name="Gonzalez S."/>
            <person name="Horner D.S."/>
            <person name="Falchi R."/>
            <person name="Lucas S."/>
            <person name="Mica E."/>
            <person name="Maldonado J."/>
            <person name="Lazzari B."/>
            <person name="Bielenberg D."/>
            <person name="Pirona R."/>
            <person name="Miculan M."/>
            <person name="Barakat A."/>
            <person name="Testolin R."/>
            <person name="Stella A."/>
            <person name="Tartarini S."/>
            <person name="Tonutti P."/>
            <person name="Arus P."/>
            <person name="Orellana A."/>
            <person name="Wells C."/>
            <person name="Main D."/>
            <person name="Vizzotto G."/>
            <person name="Silva H."/>
            <person name="Salamini F."/>
            <person name="Schmutz J."/>
            <person name="Morgante M."/>
            <person name="Rokhsar D.S."/>
        </authorList>
    </citation>
    <scope>NUCLEOTIDE SEQUENCE [LARGE SCALE GENOMIC DNA]</scope>
    <source>
        <strain evidence="2">cv. Nemared</strain>
    </source>
</reference>
<proteinExistence type="predicted"/>
<protein>
    <submittedName>
        <fullName evidence="1">Uncharacterized protein</fullName>
    </submittedName>
</protein>
<dbReference type="Proteomes" id="UP000006882">
    <property type="component" value="Chromosome G6"/>
</dbReference>
<gene>
    <name evidence="1" type="ORF">PRUPE_6G083900</name>
</gene>
<sequence>MEEEAANTLVEADQELDVDLEPTIDFKFLTSFLESDDDEALDDDHEPTIDDDHEPTIDYKRLTSFLEFDDSFLTPWNWNPNPNASACDDNTSSVETKQECIMFQPGSFFRDEEGGEEDTEALKIIRDICLIKIIGAICLIKIISTTMSKMKGV</sequence>
<keyword evidence="2" id="KW-1185">Reference proteome</keyword>
<dbReference type="AlphaFoldDB" id="A0A251NNT1"/>
<accession>A0A251NNT1</accession>
<name>A0A251NNT1_PRUPE</name>
<dbReference type="EMBL" id="CM007656">
    <property type="protein sequence ID" value="ONI00350.1"/>
    <property type="molecule type" value="Genomic_DNA"/>
</dbReference>
<organism evidence="1 2">
    <name type="scientific">Prunus persica</name>
    <name type="common">Peach</name>
    <name type="synonym">Amygdalus persica</name>
    <dbReference type="NCBI Taxonomy" id="3760"/>
    <lineage>
        <taxon>Eukaryota</taxon>
        <taxon>Viridiplantae</taxon>
        <taxon>Streptophyta</taxon>
        <taxon>Embryophyta</taxon>
        <taxon>Tracheophyta</taxon>
        <taxon>Spermatophyta</taxon>
        <taxon>Magnoliopsida</taxon>
        <taxon>eudicotyledons</taxon>
        <taxon>Gunneridae</taxon>
        <taxon>Pentapetalae</taxon>
        <taxon>rosids</taxon>
        <taxon>fabids</taxon>
        <taxon>Rosales</taxon>
        <taxon>Rosaceae</taxon>
        <taxon>Amygdaloideae</taxon>
        <taxon>Amygdaleae</taxon>
        <taxon>Prunus</taxon>
    </lineage>
</organism>
<evidence type="ECO:0000313" key="2">
    <source>
        <dbReference type="Proteomes" id="UP000006882"/>
    </source>
</evidence>